<keyword evidence="6 14" id="KW-0808">Transferase</keyword>
<evidence type="ECO:0000259" key="13">
    <source>
        <dbReference type="Pfam" id="PF17837"/>
    </source>
</evidence>
<evidence type="ECO:0000256" key="6">
    <source>
        <dbReference type="ARBA" id="ARBA00022679"/>
    </source>
</evidence>
<dbReference type="InterPro" id="IPR008278">
    <property type="entry name" value="4-PPantetheinyl_Trfase_dom"/>
</dbReference>
<dbReference type="PANTHER" id="PTHR38096">
    <property type="entry name" value="ENTEROBACTIN SYNTHASE COMPONENT D"/>
    <property type="match status" value="1"/>
</dbReference>
<comment type="similarity">
    <text evidence="3">Belongs to the P-Pant transferase superfamily. EntD family.</text>
</comment>
<evidence type="ECO:0000313" key="14">
    <source>
        <dbReference type="EMBL" id="MEY1662841.1"/>
    </source>
</evidence>
<evidence type="ECO:0000256" key="7">
    <source>
        <dbReference type="ARBA" id="ARBA00023191"/>
    </source>
</evidence>
<feature type="domain" description="4'-phosphopantetheinyl transferase N-terminal" evidence="13">
    <location>
        <begin position="34"/>
        <end position="95"/>
    </location>
</feature>
<comment type="pathway">
    <text evidence="2">Siderophore biosynthesis; enterobactin biosynthesis.</text>
</comment>
<protein>
    <recommendedName>
        <fullName evidence="5">Enterobactin synthase component D</fullName>
    </recommendedName>
    <alternativeName>
        <fullName evidence="8">4'-phosphopantetheinyl transferase EntD</fullName>
    </alternativeName>
    <alternativeName>
        <fullName evidence="9">Enterochelin synthase D</fullName>
    </alternativeName>
</protein>
<feature type="domain" description="4'-phosphopantetheinyl transferase" evidence="12">
    <location>
        <begin position="102"/>
        <end position="183"/>
    </location>
</feature>
<reference evidence="14 15" key="1">
    <citation type="submission" date="2024-07" db="EMBL/GenBank/DDBJ databases">
        <authorList>
            <person name="Ren Q."/>
        </authorList>
    </citation>
    <scope>NUCLEOTIDE SEQUENCE [LARGE SCALE GENOMIC DNA]</scope>
    <source>
        <strain evidence="14 15">REN37</strain>
    </source>
</reference>
<dbReference type="Pfam" id="PF01648">
    <property type="entry name" value="ACPS"/>
    <property type="match status" value="1"/>
</dbReference>
<evidence type="ECO:0000256" key="3">
    <source>
        <dbReference type="ARBA" id="ARBA00008342"/>
    </source>
</evidence>
<dbReference type="PRINTS" id="PR01399">
    <property type="entry name" value="ENTSNTHTASED"/>
</dbReference>
<dbReference type="InterPro" id="IPR041354">
    <property type="entry name" value="4PPT_N"/>
</dbReference>
<sequence length="217" mass="23117">MNEPLTHRAAWPLELSAVGQQRLLDQGLVLPATLDKAVLKRRVEYLAGRYAARAALASAGLPAQVPGSGSGGEPLWPAGVCGSISHGAGQAVARVTRAPVRGLGVDREAWLTPLRAARVVSAVAQPAERALRPRALSEAEFVTRLFSAKETLFKALYPSVRRYLGFATSTLVEIDAAGCRLGFTLAPTLQQSVQAPALWWVQAAADADGIECWTWLP</sequence>
<evidence type="ECO:0000256" key="1">
    <source>
        <dbReference type="ARBA" id="ARBA00003937"/>
    </source>
</evidence>
<comment type="function">
    <text evidence="1">Involved in the biosynthesis of the siderophore enterobactin (enterochelin), which is a macrocyclic trimeric lactone of N-(2,3-dihydroxybenzoyl)-serine. The serine trilactone serves as a scaffolding for the three catechol functionalities that provide hexadentate coordination for the tightly ligated iron(2+) atoms. Plays an essential role in the assembly of the enterobactin by catalyzing the transfer of the 4'-phosphopantetheine (Ppant) moiety from coenzyme A to the apo-domains of both EntB (ArCP domain) and EntF (PCP domain) to yield their holo-forms which make them competent for the activation of 2,3-dihydroxybenzoate (DHB) and L-serine, respectively.</text>
</comment>
<dbReference type="PANTHER" id="PTHR38096:SF1">
    <property type="entry name" value="ENTEROBACTIN SYNTHASE COMPONENT D"/>
    <property type="match status" value="1"/>
</dbReference>
<evidence type="ECO:0000256" key="10">
    <source>
        <dbReference type="ARBA" id="ARBA00049176"/>
    </source>
</evidence>
<evidence type="ECO:0000256" key="9">
    <source>
        <dbReference type="ARBA" id="ARBA00031996"/>
    </source>
</evidence>
<evidence type="ECO:0000256" key="4">
    <source>
        <dbReference type="ARBA" id="ARBA00011503"/>
    </source>
</evidence>
<dbReference type="EMBL" id="JBGCUO010000002">
    <property type="protein sequence ID" value="MEY1662841.1"/>
    <property type="molecule type" value="Genomic_DNA"/>
</dbReference>
<evidence type="ECO:0000259" key="12">
    <source>
        <dbReference type="Pfam" id="PF01648"/>
    </source>
</evidence>
<proteinExistence type="inferred from homology"/>
<gene>
    <name evidence="14" type="ORF">AB5I84_11830</name>
</gene>
<keyword evidence="7" id="KW-0259">Enterobactin biosynthesis</keyword>
<evidence type="ECO:0000256" key="2">
    <source>
        <dbReference type="ARBA" id="ARBA00004993"/>
    </source>
</evidence>
<evidence type="ECO:0000256" key="5">
    <source>
        <dbReference type="ARBA" id="ARBA00019087"/>
    </source>
</evidence>
<dbReference type="SUPFAM" id="SSF56214">
    <property type="entry name" value="4'-phosphopantetheinyl transferase"/>
    <property type="match status" value="1"/>
</dbReference>
<comment type="catalytic activity">
    <reaction evidence="10">
        <text>apo-[aryl-carrier protein] + CoA = holo-[aryl-carrier protein] + adenosine 3',5'-bisphosphate + H(+)</text>
        <dbReference type="Rhea" id="RHEA:48404"/>
        <dbReference type="Rhea" id="RHEA-COMP:15903"/>
        <dbReference type="Rhea" id="RHEA-COMP:17557"/>
        <dbReference type="ChEBI" id="CHEBI:15378"/>
        <dbReference type="ChEBI" id="CHEBI:29999"/>
        <dbReference type="ChEBI" id="CHEBI:57287"/>
        <dbReference type="ChEBI" id="CHEBI:58343"/>
        <dbReference type="ChEBI" id="CHEBI:64479"/>
    </reaction>
</comment>
<evidence type="ECO:0000256" key="8">
    <source>
        <dbReference type="ARBA" id="ARBA00029894"/>
    </source>
</evidence>
<comment type="caution">
    <text evidence="14">The sequence shown here is derived from an EMBL/GenBank/DDBJ whole genome shotgun (WGS) entry which is preliminary data.</text>
</comment>
<comment type="catalytic activity">
    <reaction evidence="11">
        <text>apo-[peptidyl-carrier protein] + CoA = holo-[peptidyl-carrier protein] + adenosine 3',5'-bisphosphate + H(+)</text>
        <dbReference type="Rhea" id="RHEA:46228"/>
        <dbReference type="Rhea" id="RHEA-COMP:11479"/>
        <dbReference type="Rhea" id="RHEA-COMP:11480"/>
        <dbReference type="ChEBI" id="CHEBI:15378"/>
        <dbReference type="ChEBI" id="CHEBI:29999"/>
        <dbReference type="ChEBI" id="CHEBI:57287"/>
        <dbReference type="ChEBI" id="CHEBI:58343"/>
        <dbReference type="ChEBI" id="CHEBI:64479"/>
    </reaction>
</comment>
<dbReference type="Pfam" id="PF17837">
    <property type="entry name" value="4PPT_N"/>
    <property type="match status" value="1"/>
</dbReference>
<evidence type="ECO:0000313" key="15">
    <source>
        <dbReference type="Proteomes" id="UP001562065"/>
    </source>
</evidence>
<dbReference type="RefSeq" id="WP_369456113.1">
    <property type="nucleotide sequence ID" value="NZ_JBGCUO010000002.1"/>
</dbReference>
<evidence type="ECO:0000256" key="11">
    <source>
        <dbReference type="ARBA" id="ARBA00049191"/>
    </source>
</evidence>
<name>A0ABV4AJ65_9GAMM</name>
<dbReference type="InterPro" id="IPR037143">
    <property type="entry name" value="4-PPantetheinyl_Trfase_dom_sf"/>
</dbReference>
<organism evidence="14 15">
    <name type="scientific">Isoalcanivorax beigongshangi</name>
    <dbReference type="NCBI Taxonomy" id="3238810"/>
    <lineage>
        <taxon>Bacteria</taxon>
        <taxon>Pseudomonadati</taxon>
        <taxon>Pseudomonadota</taxon>
        <taxon>Gammaproteobacteria</taxon>
        <taxon>Oceanospirillales</taxon>
        <taxon>Alcanivoracaceae</taxon>
        <taxon>Isoalcanivorax</taxon>
    </lineage>
</organism>
<keyword evidence="15" id="KW-1185">Reference proteome</keyword>
<accession>A0ABV4AJ65</accession>
<comment type="subunit">
    <text evidence="4">EntB, EntD, EntE, and EntF form a multienzyme complex called enterobactin synthase.</text>
</comment>
<dbReference type="Proteomes" id="UP001562065">
    <property type="component" value="Unassembled WGS sequence"/>
</dbReference>
<dbReference type="InterPro" id="IPR003542">
    <property type="entry name" value="Enbac_synth_compD-like"/>
</dbReference>
<dbReference type="GO" id="GO:0016740">
    <property type="term" value="F:transferase activity"/>
    <property type="evidence" value="ECO:0007669"/>
    <property type="project" value="UniProtKB-KW"/>
</dbReference>